<dbReference type="Proteomes" id="UP000838878">
    <property type="component" value="Chromosome 5"/>
</dbReference>
<sequence length="108" mass="12484">MDTIYEEERANRKEKKRESTETFGTGSGRKTLDGYTKSKEKCEGLEEAFTQKDKYKQSKRIKYVFGTRLAPLQCYTVTLRYEGTSASLISLAIIHTRQENNECAQFHS</sequence>
<accession>A0A8J9USL2</accession>
<feature type="compositionally biased region" description="Basic and acidic residues" evidence="1">
    <location>
        <begin position="1"/>
        <end position="20"/>
    </location>
</feature>
<dbReference type="EMBL" id="OV170225">
    <property type="protein sequence ID" value="CAH0725152.1"/>
    <property type="molecule type" value="Genomic_DNA"/>
</dbReference>
<name>A0A8J9USL2_9NEOP</name>
<reference evidence="2" key="1">
    <citation type="submission" date="2021-12" db="EMBL/GenBank/DDBJ databases">
        <authorList>
            <person name="Martin H S."/>
        </authorList>
    </citation>
    <scope>NUCLEOTIDE SEQUENCE</scope>
</reference>
<keyword evidence="3" id="KW-1185">Reference proteome</keyword>
<feature type="region of interest" description="Disordered" evidence="1">
    <location>
        <begin position="1"/>
        <end position="32"/>
    </location>
</feature>
<protein>
    <submittedName>
        <fullName evidence="2">Uncharacterized protein</fullName>
    </submittedName>
</protein>
<evidence type="ECO:0000313" key="3">
    <source>
        <dbReference type="Proteomes" id="UP000838878"/>
    </source>
</evidence>
<gene>
    <name evidence="2" type="ORF">BINO364_LOCUS10766</name>
</gene>
<feature type="non-terminal residue" evidence="2">
    <location>
        <position position="108"/>
    </location>
</feature>
<proteinExistence type="predicted"/>
<dbReference type="AlphaFoldDB" id="A0A8J9USL2"/>
<evidence type="ECO:0000313" key="2">
    <source>
        <dbReference type="EMBL" id="CAH0725152.1"/>
    </source>
</evidence>
<evidence type="ECO:0000256" key="1">
    <source>
        <dbReference type="SAM" id="MobiDB-lite"/>
    </source>
</evidence>
<organism evidence="2 3">
    <name type="scientific">Brenthis ino</name>
    <name type="common">lesser marbled fritillary</name>
    <dbReference type="NCBI Taxonomy" id="405034"/>
    <lineage>
        <taxon>Eukaryota</taxon>
        <taxon>Metazoa</taxon>
        <taxon>Ecdysozoa</taxon>
        <taxon>Arthropoda</taxon>
        <taxon>Hexapoda</taxon>
        <taxon>Insecta</taxon>
        <taxon>Pterygota</taxon>
        <taxon>Neoptera</taxon>
        <taxon>Endopterygota</taxon>
        <taxon>Lepidoptera</taxon>
        <taxon>Glossata</taxon>
        <taxon>Ditrysia</taxon>
        <taxon>Papilionoidea</taxon>
        <taxon>Nymphalidae</taxon>
        <taxon>Heliconiinae</taxon>
        <taxon>Argynnini</taxon>
        <taxon>Brenthis</taxon>
    </lineage>
</organism>